<dbReference type="RefSeq" id="WP_268925793.1">
    <property type="nucleotide sequence ID" value="NZ_JAPTGB010000035.1"/>
</dbReference>
<feature type="non-terminal residue" evidence="5">
    <location>
        <position position="208"/>
    </location>
</feature>
<dbReference type="InterPro" id="IPR050146">
    <property type="entry name" value="Type-I_3-dehydroquinase"/>
</dbReference>
<dbReference type="PANTHER" id="PTHR43699">
    <property type="entry name" value="3-DEHYDROQUINATE DEHYDRATASE"/>
    <property type="match status" value="1"/>
</dbReference>
<dbReference type="Gene3D" id="3.20.20.70">
    <property type="entry name" value="Aldolase class I"/>
    <property type="match status" value="1"/>
</dbReference>
<protein>
    <recommendedName>
        <fullName evidence="2">3-dehydroquinate dehydratase</fullName>
        <ecNumber evidence="2">4.2.1.10</ecNumber>
    </recommendedName>
</protein>
<evidence type="ECO:0000313" key="6">
    <source>
        <dbReference type="Proteomes" id="UP001141422"/>
    </source>
</evidence>
<dbReference type="InterPro" id="IPR013785">
    <property type="entry name" value="Aldolase_TIM"/>
</dbReference>
<gene>
    <name evidence="5" type="ORF">O0S10_10310</name>
</gene>
<evidence type="ECO:0000256" key="1">
    <source>
        <dbReference type="ARBA" id="ARBA00001864"/>
    </source>
</evidence>
<dbReference type="SUPFAM" id="SSF51569">
    <property type="entry name" value="Aldolase"/>
    <property type="match status" value="1"/>
</dbReference>
<keyword evidence="3 5" id="KW-0456">Lyase</keyword>
<dbReference type="EMBL" id="JAPTGB010000035">
    <property type="protein sequence ID" value="MCZ0861600.1"/>
    <property type="molecule type" value="Genomic_DNA"/>
</dbReference>
<name>A0ABT4IKB7_9EURY</name>
<accession>A0ABT4IKB7</accession>
<dbReference type="GO" id="GO:0003855">
    <property type="term" value="F:3-dehydroquinate dehydratase activity"/>
    <property type="evidence" value="ECO:0007669"/>
    <property type="project" value="UniProtKB-EC"/>
</dbReference>
<comment type="caution">
    <text evidence="5">The sequence shown here is derived from an EMBL/GenBank/DDBJ whole genome shotgun (WGS) entry which is preliminary data.</text>
</comment>
<reference evidence="5" key="1">
    <citation type="submission" date="2022-12" db="EMBL/GenBank/DDBJ databases">
        <title>Isolation and characterisation of novel Methanocorpusculum spp. from native Australian herbivores indicates the genus is ancestrally host-associated.</title>
        <authorList>
            <person name="Volmer J.G."/>
            <person name="Soo R.M."/>
            <person name="Evans P.N."/>
            <person name="Hoedt E.C."/>
            <person name="Astorga Alsina A.L."/>
            <person name="Woodcroft B.J."/>
            <person name="Tyson G.W."/>
            <person name="Hugenholtz P."/>
            <person name="Morrison M."/>
        </authorList>
    </citation>
    <scope>NUCLEOTIDE SEQUENCE</scope>
    <source>
        <strain evidence="5">MG</strain>
    </source>
</reference>
<sequence>MTRICAVIAADTPASVEAMTAEALAAGAEAFEVRLDAFAEIPDDLSFLPTEKPVIVTLRSEEDENRREIFAKALACGAAYVDIESDSVLRNIFPKTRVICSYHDFAKTPAAWEILHLFRDLSTSGIPKAAFMVRGPADLLEIWKAAVVLKQSDEPFILIGMGAAGEITRIRAADIGSMVSYCAVRPELTSAPGQITVAAAAGLGTAPV</sequence>
<evidence type="ECO:0000256" key="2">
    <source>
        <dbReference type="ARBA" id="ARBA00012060"/>
    </source>
</evidence>
<evidence type="ECO:0000313" key="5">
    <source>
        <dbReference type="EMBL" id="MCZ0861600.1"/>
    </source>
</evidence>
<dbReference type="InterPro" id="IPR001381">
    <property type="entry name" value="DHquinase_I"/>
</dbReference>
<dbReference type="Pfam" id="PF01487">
    <property type="entry name" value="DHquinase_I"/>
    <property type="match status" value="1"/>
</dbReference>
<evidence type="ECO:0000256" key="4">
    <source>
        <dbReference type="ARBA" id="ARBA00023270"/>
    </source>
</evidence>
<dbReference type="PANTHER" id="PTHR43699:SF1">
    <property type="entry name" value="3-DEHYDROQUINATE DEHYDRATASE"/>
    <property type="match status" value="1"/>
</dbReference>
<organism evidence="5 6">
    <name type="scientific">Methanocorpusculum petauri</name>
    <dbReference type="NCBI Taxonomy" id="3002863"/>
    <lineage>
        <taxon>Archaea</taxon>
        <taxon>Methanobacteriati</taxon>
        <taxon>Methanobacteriota</taxon>
        <taxon>Stenosarchaea group</taxon>
        <taxon>Methanomicrobia</taxon>
        <taxon>Methanomicrobiales</taxon>
        <taxon>Methanocorpusculaceae</taxon>
        <taxon>Methanocorpusculum</taxon>
    </lineage>
</organism>
<keyword evidence="6" id="KW-1185">Reference proteome</keyword>
<dbReference type="CDD" id="cd00502">
    <property type="entry name" value="DHQase_I"/>
    <property type="match status" value="1"/>
</dbReference>
<keyword evidence="4" id="KW-0704">Schiff base</keyword>
<comment type="catalytic activity">
    <reaction evidence="1">
        <text>3-dehydroquinate = 3-dehydroshikimate + H2O</text>
        <dbReference type="Rhea" id="RHEA:21096"/>
        <dbReference type="ChEBI" id="CHEBI:15377"/>
        <dbReference type="ChEBI" id="CHEBI:16630"/>
        <dbReference type="ChEBI" id="CHEBI:32364"/>
        <dbReference type="EC" id="4.2.1.10"/>
    </reaction>
</comment>
<evidence type="ECO:0000256" key="3">
    <source>
        <dbReference type="ARBA" id="ARBA00023239"/>
    </source>
</evidence>
<dbReference type="EC" id="4.2.1.10" evidence="2"/>
<dbReference type="Proteomes" id="UP001141422">
    <property type="component" value="Unassembled WGS sequence"/>
</dbReference>
<proteinExistence type="predicted"/>